<reference evidence="2" key="1">
    <citation type="journal article" date="2019" name="Int. J. Syst. Evol. Microbiol.">
        <title>The Global Catalogue of Microorganisms (GCM) 10K type strain sequencing project: providing services to taxonomists for standard genome sequencing and annotation.</title>
        <authorList>
            <consortium name="The Broad Institute Genomics Platform"/>
            <consortium name="The Broad Institute Genome Sequencing Center for Infectious Disease"/>
            <person name="Wu L."/>
            <person name="Ma J."/>
        </authorList>
    </citation>
    <scope>NUCLEOTIDE SEQUENCE [LARGE SCALE GENOMIC DNA]</scope>
    <source>
        <strain evidence="2">NBRC 105830</strain>
    </source>
</reference>
<dbReference type="InterPro" id="IPR010775">
    <property type="entry name" value="DUF1365"/>
</dbReference>
<protein>
    <submittedName>
        <fullName evidence="1">DUF1365 domain-containing protein</fullName>
    </submittedName>
</protein>
<dbReference type="EMBL" id="BSUJ01000001">
    <property type="protein sequence ID" value="GMA21813.1"/>
    <property type="molecule type" value="Genomic_DNA"/>
</dbReference>
<evidence type="ECO:0000313" key="2">
    <source>
        <dbReference type="Proteomes" id="UP001157109"/>
    </source>
</evidence>
<dbReference type="PANTHER" id="PTHR33973">
    <property type="entry name" value="OS07G0153300 PROTEIN"/>
    <property type="match status" value="1"/>
</dbReference>
<gene>
    <name evidence="1" type="ORF">GCM10025862_38340</name>
</gene>
<evidence type="ECO:0000313" key="1">
    <source>
        <dbReference type="EMBL" id="GMA21813.1"/>
    </source>
</evidence>
<proteinExistence type="predicted"/>
<keyword evidence="2" id="KW-1185">Reference proteome</keyword>
<comment type="caution">
    <text evidence="1">The sequence shown here is derived from an EMBL/GenBank/DDBJ whole genome shotgun (WGS) entry which is preliminary data.</text>
</comment>
<dbReference type="Proteomes" id="UP001157109">
    <property type="component" value="Unassembled WGS sequence"/>
</dbReference>
<organism evidence="1 2">
    <name type="scientific">Arsenicicoccus piscis</name>
    <dbReference type="NCBI Taxonomy" id="673954"/>
    <lineage>
        <taxon>Bacteria</taxon>
        <taxon>Bacillati</taxon>
        <taxon>Actinomycetota</taxon>
        <taxon>Actinomycetes</taxon>
        <taxon>Micrococcales</taxon>
        <taxon>Intrasporangiaceae</taxon>
        <taxon>Arsenicicoccus</taxon>
    </lineage>
</organism>
<dbReference type="Pfam" id="PF07103">
    <property type="entry name" value="DUF1365"/>
    <property type="match status" value="1"/>
</dbReference>
<accession>A0ABQ6HVB9</accession>
<dbReference type="PANTHER" id="PTHR33973:SF4">
    <property type="entry name" value="OS07G0153300 PROTEIN"/>
    <property type="match status" value="1"/>
</dbReference>
<sequence length="263" mass="28892">MTPVPTTPALVVGKVHHARHEPIEHRFTNRHHAWLLDLDDVPVDGVLGPGQRLRPQDHLSSPATIAALRDEVVQIATSASKADTASTADTIDTLDPATITRVLMLAQVAVLGHVFDPLTTCWLLDADGVTRALVLEVHNTYGGRHCYVIEPDQRRVARKALVAKEFYVSPFNGVEGDYVVSARLTPGQVTVSVRLARGGRTVLTTWVTGVPQPATRSRILRTTITSPLMPQRISTLIRLHGVWLWARRLPVRPRPRGGSGNLR</sequence>
<name>A0ABQ6HVB9_9MICO</name>